<comment type="caution">
    <text evidence="1">The sequence shown here is derived from an EMBL/GenBank/DDBJ whole genome shotgun (WGS) entry which is preliminary data.</text>
</comment>
<sequence length="122" mass="14631">LEHQFRCYIDFVATSTSYETTTSFLQRLHLNINFSRTLTSCETTISFPQRFHLNIDFVQQRLQLNNDFVQNINFITFIHELCSHRLCFNMNYILTWIMIISSISYQHRLSLYIDCLQTSTLF</sequence>
<evidence type="ECO:0000313" key="1">
    <source>
        <dbReference type="EMBL" id="MQL84605.1"/>
    </source>
</evidence>
<reference evidence="1" key="1">
    <citation type="submission" date="2017-07" db="EMBL/GenBank/DDBJ databases">
        <title>Taro Niue Genome Assembly and Annotation.</title>
        <authorList>
            <person name="Atibalentja N."/>
            <person name="Keating K."/>
            <person name="Fields C.J."/>
        </authorList>
    </citation>
    <scope>NUCLEOTIDE SEQUENCE</scope>
    <source>
        <strain evidence="1">Niue_2</strain>
        <tissue evidence="1">Leaf</tissue>
    </source>
</reference>
<dbReference type="EMBL" id="NMUH01000773">
    <property type="protein sequence ID" value="MQL84605.1"/>
    <property type="molecule type" value="Genomic_DNA"/>
</dbReference>
<accession>A0A843UMA7</accession>
<dbReference type="AlphaFoldDB" id="A0A843UMA7"/>
<name>A0A843UMA7_COLES</name>
<gene>
    <name evidence="1" type="ORF">Taro_017116</name>
</gene>
<protein>
    <submittedName>
        <fullName evidence="1">Uncharacterized protein</fullName>
    </submittedName>
</protein>
<keyword evidence="2" id="KW-1185">Reference proteome</keyword>
<organism evidence="1 2">
    <name type="scientific">Colocasia esculenta</name>
    <name type="common">Wild taro</name>
    <name type="synonym">Arum esculentum</name>
    <dbReference type="NCBI Taxonomy" id="4460"/>
    <lineage>
        <taxon>Eukaryota</taxon>
        <taxon>Viridiplantae</taxon>
        <taxon>Streptophyta</taxon>
        <taxon>Embryophyta</taxon>
        <taxon>Tracheophyta</taxon>
        <taxon>Spermatophyta</taxon>
        <taxon>Magnoliopsida</taxon>
        <taxon>Liliopsida</taxon>
        <taxon>Araceae</taxon>
        <taxon>Aroideae</taxon>
        <taxon>Colocasieae</taxon>
        <taxon>Colocasia</taxon>
    </lineage>
</organism>
<evidence type="ECO:0000313" key="2">
    <source>
        <dbReference type="Proteomes" id="UP000652761"/>
    </source>
</evidence>
<proteinExistence type="predicted"/>
<dbReference type="Proteomes" id="UP000652761">
    <property type="component" value="Unassembled WGS sequence"/>
</dbReference>
<feature type="non-terminal residue" evidence="1">
    <location>
        <position position="122"/>
    </location>
</feature>